<feature type="region of interest" description="Disordered" evidence="4">
    <location>
        <begin position="504"/>
        <end position="535"/>
    </location>
</feature>
<dbReference type="OMA" id="TIKFDAF"/>
<dbReference type="Pfam" id="PF00069">
    <property type="entry name" value="Pkinase"/>
    <property type="match status" value="1"/>
</dbReference>
<proteinExistence type="predicted"/>
<dbReference type="OrthoDB" id="74764at2759"/>
<gene>
    <name evidence="6" type="ORF">POCTA_138.1.T0480012</name>
</gene>
<evidence type="ECO:0000313" key="6">
    <source>
        <dbReference type="EMBL" id="CAD8166163.1"/>
    </source>
</evidence>
<dbReference type="SMART" id="SM00220">
    <property type="entry name" value="S_TKc"/>
    <property type="match status" value="1"/>
</dbReference>
<sequence>MKKKLYQQVPQDLKWKEDKMIIQSQFKKENDEICYLQGFNNYIIITKDLQQQPKKYIQLDFNIKFEILRENQVKKGDEDDSLGQITGISLIKDLGNETITYKKYLGGEKIIKQWREYLSSRINQWQFHQMFKVYKKIGKGNFASVYLAQKIEDQKKMAIKAFSKQAAYAEEQGKEAIVNELKIMRQLNHTHIMQMYEVYETQNSLYVGLELLEGGSLYDLIKEKTLLSTTQIQQIMVGVLQGLNHMHQKKIMHRDLKLENILFKQQKKMDSVVIADFGLATKVDELVYLYYRCGTPGYVAPEVINIKDVQGHYSEVCDVFSLGLVFYLLLTGKQAFPGKSYGTVVKQNREAVIDFKIKQLQQAPSQAMDLMKKMLEKDPIKRITAADCLKHPFLAEMNNQMTDDFVNDSIDEIDEIGEIALRMNALNEETIKFDAFRRNAILNSPGSPGILDTKQLKQQKVIDSLNQLQMNSPLFNGKTDTFDSIPNIGTPKNKQCQNTFQQSPMIKHSQFKQSIPQQQQNQDNPLQKYSQQQKN</sequence>
<evidence type="ECO:0000256" key="3">
    <source>
        <dbReference type="PROSITE-ProRule" id="PRU10141"/>
    </source>
</evidence>
<dbReference type="GO" id="GO:0044773">
    <property type="term" value="P:mitotic DNA damage checkpoint signaling"/>
    <property type="evidence" value="ECO:0007669"/>
    <property type="project" value="TreeGrafter"/>
</dbReference>
<dbReference type="PANTHER" id="PTHR44167:SF18">
    <property type="entry name" value="PROTEIN KINASE DOMAIN-CONTAINING PROTEIN"/>
    <property type="match status" value="1"/>
</dbReference>
<evidence type="ECO:0000256" key="1">
    <source>
        <dbReference type="ARBA" id="ARBA00022741"/>
    </source>
</evidence>
<organism evidence="6 7">
    <name type="scientific">Paramecium octaurelia</name>
    <dbReference type="NCBI Taxonomy" id="43137"/>
    <lineage>
        <taxon>Eukaryota</taxon>
        <taxon>Sar</taxon>
        <taxon>Alveolata</taxon>
        <taxon>Ciliophora</taxon>
        <taxon>Intramacronucleata</taxon>
        <taxon>Oligohymenophorea</taxon>
        <taxon>Peniculida</taxon>
        <taxon>Parameciidae</taxon>
        <taxon>Paramecium</taxon>
    </lineage>
</organism>
<dbReference type="FunFam" id="1.10.510.10:FF:000945">
    <property type="entry name" value="Uncharacterized protein"/>
    <property type="match status" value="1"/>
</dbReference>
<keyword evidence="7" id="KW-1185">Reference proteome</keyword>
<dbReference type="Proteomes" id="UP000683925">
    <property type="component" value="Unassembled WGS sequence"/>
</dbReference>
<name>A0A8S1UPZ9_PAROT</name>
<feature type="binding site" evidence="3">
    <location>
        <position position="160"/>
    </location>
    <ligand>
        <name>ATP</name>
        <dbReference type="ChEBI" id="CHEBI:30616"/>
    </ligand>
</feature>
<feature type="compositionally biased region" description="Low complexity" evidence="4">
    <location>
        <begin position="511"/>
        <end position="528"/>
    </location>
</feature>
<dbReference type="PROSITE" id="PS50011">
    <property type="entry name" value="PROTEIN_KINASE_DOM"/>
    <property type="match status" value="1"/>
</dbReference>
<reference evidence="6" key="1">
    <citation type="submission" date="2021-01" db="EMBL/GenBank/DDBJ databases">
        <authorList>
            <consortium name="Genoscope - CEA"/>
            <person name="William W."/>
        </authorList>
    </citation>
    <scope>NUCLEOTIDE SEQUENCE</scope>
</reference>
<evidence type="ECO:0000313" key="7">
    <source>
        <dbReference type="Proteomes" id="UP000683925"/>
    </source>
</evidence>
<dbReference type="InterPro" id="IPR008271">
    <property type="entry name" value="Ser/Thr_kinase_AS"/>
</dbReference>
<feature type="domain" description="Protein kinase" evidence="5">
    <location>
        <begin position="131"/>
        <end position="394"/>
    </location>
</feature>
<dbReference type="PROSITE" id="PS00107">
    <property type="entry name" value="PROTEIN_KINASE_ATP"/>
    <property type="match status" value="1"/>
</dbReference>
<dbReference type="AlphaFoldDB" id="A0A8S1UPZ9"/>
<accession>A0A8S1UPZ9</accession>
<dbReference type="PANTHER" id="PTHR44167">
    <property type="entry name" value="OVARIAN-SPECIFIC SERINE/THREONINE-PROTEIN KINASE LOK-RELATED"/>
    <property type="match status" value="1"/>
</dbReference>
<comment type="caution">
    <text evidence="6">The sequence shown here is derived from an EMBL/GenBank/DDBJ whole genome shotgun (WGS) entry which is preliminary data.</text>
</comment>
<dbReference type="PROSITE" id="PS00108">
    <property type="entry name" value="PROTEIN_KINASE_ST"/>
    <property type="match status" value="1"/>
</dbReference>
<evidence type="ECO:0000256" key="4">
    <source>
        <dbReference type="SAM" id="MobiDB-lite"/>
    </source>
</evidence>
<keyword evidence="2 3" id="KW-0067">ATP-binding</keyword>
<dbReference type="InterPro" id="IPR000719">
    <property type="entry name" value="Prot_kinase_dom"/>
</dbReference>
<dbReference type="GO" id="GO:0005737">
    <property type="term" value="C:cytoplasm"/>
    <property type="evidence" value="ECO:0007669"/>
    <property type="project" value="TreeGrafter"/>
</dbReference>
<dbReference type="GO" id="GO:0004674">
    <property type="term" value="F:protein serine/threonine kinase activity"/>
    <property type="evidence" value="ECO:0007669"/>
    <property type="project" value="TreeGrafter"/>
</dbReference>
<keyword evidence="1 3" id="KW-0547">Nucleotide-binding</keyword>
<dbReference type="GO" id="GO:0005634">
    <property type="term" value="C:nucleus"/>
    <property type="evidence" value="ECO:0007669"/>
    <property type="project" value="TreeGrafter"/>
</dbReference>
<dbReference type="EMBL" id="CAJJDP010000048">
    <property type="protein sequence ID" value="CAD8166163.1"/>
    <property type="molecule type" value="Genomic_DNA"/>
</dbReference>
<dbReference type="InterPro" id="IPR017441">
    <property type="entry name" value="Protein_kinase_ATP_BS"/>
</dbReference>
<evidence type="ECO:0000256" key="2">
    <source>
        <dbReference type="ARBA" id="ARBA00022840"/>
    </source>
</evidence>
<dbReference type="GO" id="GO:0005524">
    <property type="term" value="F:ATP binding"/>
    <property type="evidence" value="ECO:0007669"/>
    <property type="project" value="UniProtKB-UniRule"/>
</dbReference>
<evidence type="ECO:0000259" key="5">
    <source>
        <dbReference type="PROSITE" id="PS50011"/>
    </source>
</evidence>
<protein>
    <recommendedName>
        <fullName evidence="5">Protein kinase domain-containing protein</fullName>
    </recommendedName>
</protein>